<dbReference type="eggNOG" id="COG3170">
    <property type="taxonomic scope" value="Bacteria"/>
</dbReference>
<gene>
    <name evidence="2" type="ordered locus">Geob_1540</name>
</gene>
<protein>
    <submittedName>
        <fullName evidence="2">Uncharacterized protein</fullName>
    </submittedName>
</protein>
<dbReference type="KEGG" id="geo:Geob_1540"/>
<dbReference type="AlphaFoldDB" id="B9M5E4"/>
<name>B9M5E4_GEODF</name>
<feature type="chain" id="PRO_5002888762" evidence="1">
    <location>
        <begin position="23"/>
        <end position="504"/>
    </location>
</feature>
<feature type="signal peptide" evidence="1">
    <location>
        <begin position="1"/>
        <end position="22"/>
    </location>
</feature>
<keyword evidence="1" id="KW-0732">Signal</keyword>
<dbReference type="OrthoDB" id="9791525at2"/>
<keyword evidence="3" id="KW-1185">Reference proteome</keyword>
<reference evidence="2 3" key="1">
    <citation type="submission" date="2009-01" db="EMBL/GenBank/DDBJ databases">
        <title>Complete sequence of Geobacter sp. FRC-32.</title>
        <authorList>
            <consortium name="US DOE Joint Genome Institute"/>
            <person name="Lucas S."/>
            <person name="Copeland A."/>
            <person name="Lapidus A."/>
            <person name="Glavina del Rio T."/>
            <person name="Dalin E."/>
            <person name="Tice H."/>
            <person name="Bruce D."/>
            <person name="Goodwin L."/>
            <person name="Pitluck S."/>
            <person name="Saunders E."/>
            <person name="Brettin T."/>
            <person name="Detter J.C."/>
            <person name="Han C."/>
            <person name="Larimer F."/>
            <person name="Land M."/>
            <person name="Hauser L."/>
            <person name="Kyrpides N."/>
            <person name="Ovchinnikova G."/>
            <person name="Kostka J."/>
            <person name="Richardson P."/>
        </authorList>
    </citation>
    <scope>NUCLEOTIDE SEQUENCE [LARGE SCALE GENOMIC DNA]</scope>
    <source>
        <strain evidence="3">DSM 22248 / JCM 15807 / FRC-32</strain>
    </source>
</reference>
<evidence type="ECO:0000313" key="2">
    <source>
        <dbReference type="EMBL" id="ACM19899.1"/>
    </source>
</evidence>
<dbReference type="STRING" id="316067.Geob_1540"/>
<organism evidence="2 3">
    <name type="scientific">Geotalea daltonii (strain DSM 22248 / JCM 15807 / FRC-32)</name>
    <name type="common">Geobacter daltonii</name>
    <dbReference type="NCBI Taxonomy" id="316067"/>
    <lineage>
        <taxon>Bacteria</taxon>
        <taxon>Pseudomonadati</taxon>
        <taxon>Thermodesulfobacteriota</taxon>
        <taxon>Desulfuromonadia</taxon>
        <taxon>Geobacterales</taxon>
        <taxon>Geobacteraceae</taxon>
        <taxon>Geotalea</taxon>
    </lineage>
</organism>
<dbReference type="HOGENOM" id="CLU_043513_0_0_7"/>
<dbReference type="RefSeq" id="WP_012646628.1">
    <property type="nucleotide sequence ID" value="NC_011979.1"/>
</dbReference>
<proteinExistence type="predicted"/>
<evidence type="ECO:0000313" key="3">
    <source>
        <dbReference type="Proteomes" id="UP000007721"/>
    </source>
</evidence>
<accession>B9M5E4</accession>
<evidence type="ECO:0000256" key="1">
    <source>
        <dbReference type="SAM" id="SignalP"/>
    </source>
</evidence>
<dbReference type="EMBL" id="CP001390">
    <property type="protein sequence ID" value="ACM19899.1"/>
    <property type="molecule type" value="Genomic_DNA"/>
</dbReference>
<dbReference type="Proteomes" id="UP000007721">
    <property type="component" value="Chromosome"/>
</dbReference>
<sequence>MRITISAIAVFLIILSSVTASVAEGEDANAEAGTIFTLWPLLDYRDSPKDGFRNISMLGPFFKFQHNKEDHDTAVRPLFYQTTNRHNGTSSADYLYPLASRDVSPEVATFQFLKLVQSNSYRKDEPEQQEKDAMFFPFYISGKSEKYGPYTSVFPFYGDIYERFWRDEYHYVLFPLYGRTAKKGTTTRNYLYPFFSTVEGEGEKGFQFWPLYGQASKEGAYCKRFALWPIFSAESSRLNTDNPTHKVALLPFYAATNSPQKVSRSYLWPFFGYTDDIARDQHEIDYFWPFWLTVRGSTRNVTSVLPFYSVDRGRESLKRWYMWPLLKREEISSSSYSQHLDRVLFFLYTDSRETWAKDGSERQRTALWPLFVYKKDTRGVMSLSVPAPVEPIFDRDGIEKNWAPLWRIYQQRWNETGDSAVSFIWNLYWHEVRNESLAYELFPFIQFQSDSKMSDLKLLKGLIRYRSSNGTKNLSLLWLPFGFNWGSTAADVEAEASAIPRSTQ</sequence>